<dbReference type="EMBL" id="MGDD01000332">
    <property type="protein sequence ID" value="OGL42214.1"/>
    <property type="molecule type" value="Genomic_DNA"/>
</dbReference>
<sequence length="148" mass="16576">MFKLSRIIMVIFVLVISVTMVNCDDNNANNNDNVNYSNLHGTTWSYSIFVAELNAAITGYFSITTQNKGIFTGSGTYDLSGLHMEFDIDGEIDADDNIVMVWDMTNMAAHNIEIYYCEYNGDNMAGLAKSSELWENANFEASKITLHN</sequence>
<evidence type="ECO:0008006" key="4">
    <source>
        <dbReference type="Google" id="ProtNLM"/>
    </source>
</evidence>
<keyword evidence="1" id="KW-0732">Signal</keyword>
<gene>
    <name evidence="2" type="ORF">A2161_09825</name>
</gene>
<accession>A0A1F7RMM3</accession>
<evidence type="ECO:0000256" key="1">
    <source>
        <dbReference type="SAM" id="SignalP"/>
    </source>
</evidence>
<feature type="signal peptide" evidence="1">
    <location>
        <begin position="1"/>
        <end position="23"/>
    </location>
</feature>
<evidence type="ECO:0000313" key="3">
    <source>
        <dbReference type="Proteomes" id="UP000179266"/>
    </source>
</evidence>
<protein>
    <recommendedName>
        <fullName evidence="4">Lipoprotein</fullName>
    </recommendedName>
</protein>
<organism evidence="2 3">
    <name type="scientific">Candidatus Schekmanbacteria bacterium RBG_13_48_7</name>
    <dbReference type="NCBI Taxonomy" id="1817878"/>
    <lineage>
        <taxon>Bacteria</taxon>
        <taxon>Candidatus Schekmaniibacteriota</taxon>
    </lineage>
</organism>
<dbReference type="Proteomes" id="UP000179266">
    <property type="component" value="Unassembled WGS sequence"/>
</dbReference>
<name>A0A1F7RMM3_9BACT</name>
<comment type="caution">
    <text evidence="2">The sequence shown here is derived from an EMBL/GenBank/DDBJ whole genome shotgun (WGS) entry which is preliminary data.</text>
</comment>
<proteinExistence type="predicted"/>
<evidence type="ECO:0000313" key="2">
    <source>
        <dbReference type="EMBL" id="OGL42214.1"/>
    </source>
</evidence>
<dbReference type="AlphaFoldDB" id="A0A1F7RMM3"/>
<feature type="chain" id="PRO_5009532227" description="Lipoprotein" evidence="1">
    <location>
        <begin position="24"/>
        <end position="148"/>
    </location>
</feature>
<reference evidence="2 3" key="1">
    <citation type="journal article" date="2016" name="Nat. Commun.">
        <title>Thousands of microbial genomes shed light on interconnected biogeochemical processes in an aquifer system.</title>
        <authorList>
            <person name="Anantharaman K."/>
            <person name="Brown C.T."/>
            <person name="Hug L.A."/>
            <person name="Sharon I."/>
            <person name="Castelle C.J."/>
            <person name="Probst A.J."/>
            <person name="Thomas B.C."/>
            <person name="Singh A."/>
            <person name="Wilkins M.J."/>
            <person name="Karaoz U."/>
            <person name="Brodie E.L."/>
            <person name="Williams K.H."/>
            <person name="Hubbard S.S."/>
            <person name="Banfield J.F."/>
        </authorList>
    </citation>
    <scope>NUCLEOTIDE SEQUENCE [LARGE SCALE GENOMIC DNA]</scope>
</reference>